<keyword evidence="7" id="KW-1185">Reference proteome</keyword>
<reference evidence="6" key="1">
    <citation type="submission" date="2022-08" db="EMBL/GenBank/DDBJ databases">
        <title>Complete genome sequence of 14 non-tuberculosis mycobacteria type-strains.</title>
        <authorList>
            <person name="Igarashi Y."/>
            <person name="Osugi A."/>
            <person name="Mitarai S."/>
        </authorList>
    </citation>
    <scope>NUCLEOTIDE SEQUENCE</scope>
    <source>
        <strain evidence="6">DSM 45575</strain>
    </source>
</reference>
<evidence type="ECO:0000259" key="5">
    <source>
        <dbReference type="Pfam" id="PF00296"/>
    </source>
</evidence>
<accession>A0ABY3U0E7</accession>
<keyword evidence="2" id="KW-0288">FMN</keyword>
<organism evidence="6 7">
    <name type="scientific">Mycolicibacillus parakoreensis</name>
    <dbReference type="NCBI Taxonomy" id="1069221"/>
    <lineage>
        <taxon>Bacteria</taxon>
        <taxon>Bacillati</taxon>
        <taxon>Actinomycetota</taxon>
        <taxon>Actinomycetes</taxon>
        <taxon>Mycobacteriales</taxon>
        <taxon>Mycobacteriaceae</taxon>
        <taxon>Mycolicibacillus</taxon>
    </lineage>
</organism>
<evidence type="ECO:0000256" key="4">
    <source>
        <dbReference type="ARBA" id="ARBA00023033"/>
    </source>
</evidence>
<evidence type="ECO:0000313" key="6">
    <source>
        <dbReference type="EMBL" id="ULN52131.1"/>
    </source>
</evidence>
<name>A0ABY3U0E7_9MYCO</name>
<dbReference type="EMBL" id="CP092365">
    <property type="protein sequence ID" value="ULN52131.1"/>
    <property type="molecule type" value="Genomic_DNA"/>
</dbReference>
<keyword evidence="1" id="KW-0285">Flavoprotein</keyword>
<dbReference type="InterPro" id="IPR036661">
    <property type="entry name" value="Luciferase-like_sf"/>
</dbReference>
<dbReference type="Proteomes" id="UP001055200">
    <property type="component" value="Chromosome"/>
</dbReference>
<dbReference type="NCBIfam" id="TIGR03619">
    <property type="entry name" value="F420_Rv2161c"/>
    <property type="match status" value="1"/>
</dbReference>
<dbReference type="PANTHER" id="PTHR42847">
    <property type="entry name" value="ALKANESULFONATE MONOOXYGENASE"/>
    <property type="match status" value="1"/>
</dbReference>
<keyword evidence="4" id="KW-0503">Monooxygenase</keyword>
<gene>
    <name evidence="6" type="ORF">MIU77_14900</name>
</gene>
<evidence type="ECO:0000256" key="2">
    <source>
        <dbReference type="ARBA" id="ARBA00022643"/>
    </source>
</evidence>
<dbReference type="InterPro" id="IPR011251">
    <property type="entry name" value="Luciferase-like_dom"/>
</dbReference>
<evidence type="ECO:0000256" key="1">
    <source>
        <dbReference type="ARBA" id="ARBA00022630"/>
    </source>
</evidence>
<dbReference type="Pfam" id="PF00296">
    <property type="entry name" value="Bac_luciferase"/>
    <property type="match status" value="1"/>
</dbReference>
<evidence type="ECO:0000313" key="7">
    <source>
        <dbReference type="Proteomes" id="UP001055200"/>
    </source>
</evidence>
<sequence length="309" mass="32470">MRWSVSIPQFDLTGADAPALRSYLTRAEQLGFEAGWTLEQAVGAAPLLAPLEVLAYAAACTDRLRLGVAVLVSTLHDPLQLAAAATTIDRLSGGRLELGVGAGGPSRRFAAFGVDRQTFLARFTEGLELMKAAWSDTPQVTFSGRFRHLEDVAIAPKPIQRPHPPLWFGGHAPAALARAVRHGDGFMGAGSATTAAFAEQVGVLRRELADQDRDPAGFRIGKRVYLSVDADAGRARDRVLAGIDRIYGGRLRDAAAVAVAGTPADVAGGLAAVLDAGAETIVLNPVGATVADDHEQMELLAAEVLPQLL</sequence>
<evidence type="ECO:0000256" key="3">
    <source>
        <dbReference type="ARBA" id="ARBA00023002"/>
    </source>
</evidence>
<proteinExistence type="predicted"/>
<protein>
    <submittedName>
        <fullName evidence="6">LLM class flavin-dependent oxidoreductase</fullName>
    </submittedName>
</protein>
<dbReference type="SUPFAM" id="SSF51679">
    <property type="entry name" value="Bacterial luciferase-like"/>
    <property type="match status" value="1"/>
</dbReference>
<dbReference type="Gene3D" id="3.20.20.30">
    <property type="entry name" value="Luciferase-like domain"/>
    <property type="match status" value="1"/>
</dbReference>
<keyword evidence="3" id="KW-0560">Oxidoreductase</keyword>
<dbReference type="PANTHER" id="PTHR42847:SF4">
    <property type="entry name" value="ALKANESULFONATE MONOOXYGENASE-RELATED"/>
    <property type="match status" value="1"/>
</dbReference>
<dbReference type="InterPro" id="IPR050172">
    <property type="entry name" value="SsuD_RutA_monooxygenase"/>
</dbReference>
<feature type="domain" description="Luciferase-like" evidence="5">
    <location>
        <begin position="13"/>
        <end position="283"/>
    </location>
</feature>
<dbReference type="InterPro" id="IPR019921">
    <property type="entry name" value="Lucif-like_OxRdtase_Rv2161c"/>
</dbReference>
<dbReference type="RefSeq" id="WP_240170409.1">
    <property type="nucleotide sequence ID" value="NZ_CP092365.1"/>
</dbReference>